<dbReference type="Proteomes" id="UP001627154">
    <property type="component" value="Unassembled WGS sequence"/>
</dbReference>
<name>A0ABD2WYD6_9HYME</name>
<accession>A0ABD2WYD6</accession>
<protein>
    <recommendedName>
        <fullName evidence="3">Ig-like domain-containing protein</fullName>
    </recommendedName>
</protein>
<gene>
    <name evidence="1" type="ORF">TKK_008312</name>
</gene>
<dbReference type="AlphaFoldDB" id="A0ABD2WYD6"/>
<evidence type="ECO:0000313" key="2">
    <source>
        <dbReference type="Proteomes" id="UP001627154"/>
    </source>
</evidence>
<dbReference type="EMBL" id="JBJJXI010000060">
    <property type="protein sequence ID" value="KAL3398101.1"/>
    <property type="molecule type" value="Genomic_DNA"/>
</dbReference>
<evidence type="ECO:0000313" key="1">
    <source>
        <dbReference type="EMBL" id="KAL3398101.1"/>
    </source>
</evidence>
<keyword evidence="2" id="KW-1185">Reference proteome</keyword>
<evidence type="ECO:0008006" key="3">
    <source>
        <dbReference type="Google" id="ProtNLM"/>
    </source>
</evidence>
<organism evidence="1 2">
    <name type="scientific">Trichogramma kaykai</name>
    <dbReference type="NCBI Taxonomy" id="54128"/>
    <lineage>
        <taxon>Eukaryota</taxon>
        <taxon>Metazoa</taxon>
        <taxon>Ecdysozoa</taxon>
        <taxon>Arthropoda</taxon>
        <taxon>Hexapoda</taxon>
        <taxon>Insecta</taxon>
        <taxon>Pterygota</taxon>
        <taxon>Neoptera</taxon>
        <taxon>Endopterygota</taxon>
        <taxon>Hymenoptera</taxon>
        <taxon>Apocrita</taxon>
        <taxon>Proctotrupomorpha</taxon>
        <taxon>Chalcidoidea</taxon>
        <taxon>Trichogrammatidae</taxon>
        <taxon>Trichogramma</taxon>
    </lineage>
</organism>
<comment type="caution">
    <text evidence="1">The sequence shown here is derived from an EMBL/GenBank/DDBJ whole genome shotgun (WGS) entry which is preliminary data.</text>
</comment>
<sequence length="220" mass="25396">MENGKFTPLIKCDEIELVDEQHEQQGIPKSFQIGEFLAVRNADKGFYLCQSLADISKNSKKKNPIRWLTQVDNKHDEYKMDYKDYIKHASILTNVDLQKTKRTTYKLPYNERNKMLTLLEQSIEYSKHMKAREQEASTIILEPPKVAEIPDIHESPVTASEFIELQWTNAGISSQRNLNVISELESNPSNLDLAQTSKGRSPYLLRKRKHALARYLTAEA</sequence>
<proteinExistence type="predicted"/>
<reference evidence="1 2" key="1">
    <citation type="journal article" date="2024" name="bioRxiv">
        <title>A reference genome for Trichogramma kaykai: A tiny desert-dwelling parasitoid wasp with competing sex-ratio distorters.</title>
        <authorList>
            <person name="Culotta J."/>
            <person name="Lindsey A.R."/>
        </authorList>
    </citation>
    <scope>NUCLEOTIDE SEQUENCE [LARGE SCALE GENOMIC DNA]</scope>
    <source>
        <strain evidence="1 2">KSX58</strain>
    </source>
</reference>